<keyword evidence="1" id="KW-0540">Nuclease</keyword>
<dbReference type="Gene3D" id="3.30.420.10">
    <property type="entry name" value="Ribonuclease H-like superfamily/Ribonuclease H"/>
    <property type="match status" value="1"/>
</dbReference>
<dbReference type="GO" id="GO:0006260">
    <property type="term" value="P:DNA replication"/>
    <property type="evidence" value="ECO:0007669"/>
    <property type="project" value="InterPro"/>
</dbReference>
<gene>
    <name evidence="6" type="ORF">FCI23_34005</name>
</gene>
<dbReference type="EMBL" id="SUMC01000045">
    <property type="protein sequence ID" value="TKA04898.1"/>
    <property type="molecule type" value="Genomic_DNA"/>
</dbReference>
<proteinExistence type="predicted"/>
<dbReference type="OrthoDB" id="9803913at2"/>
<sequence>MEQSDISHVAIGERRPAATPPPPSRGPGQRVREAHASGSQATHDPGAIGPAAAFRRGSWPVHDTPATASREPSCSTSPLSILQSRRPQESQAQGDHLLRLGYLTRNPSADLRDTHFAAVDVETTGFNPSSDRIVEIGVTRITGGGTVLGSASTLVRPERPIPPDASRVHGIYSTDVADAPTFEEVTPDLLRLLEHAVVVTHNLVFDGAFITNALRRAGVSVPALPALCTQVTALSQLMDTRVKLATLTTLMLRRRLGKAAHSAAVDARCTAALLHQFLNNAPEPLGYVGDTPERPAGWAFPVPSSFKPGMDRQPKWPDSWWEQGNSGAIPRWHDHWQGHETPAQQTLEWREAATTVGIEVIVPAVEEQSRQEVLTRRSGRVQSMGKLSDYAPELRERMTERTLAKLRNFSRLTPQRQTQLREAFVARLAVNGGDLAEAFDNVKDEAAERELCPRDAKMHRIGSPCSTLNWADSDLLDYLRERLEDQEAYHSMDEDAAYRWREVRRIPHPGATELGDSSVPWDHHRTVIKAAIAACEARMASNNGAAKSGK</sequence>
<organism evidence="6 7">
    <name type="scientific">Actinacidiphila oryziradicis</name>
    <dbReference type="NCBI Taxonomy" id="2571141"/>
    <lineage>
        <taxon>Bacteria</taxon>
        <taxon>Bacillati</taxon>
        <taxon>Actinomycetota</taxon>
        <taxon>Actinomycetes</taxon>
        <taxon>Kitasatosporales</taxon>
        <taxon>Streptomycetaceae</taxon>
        <taxon>Actinacidiphila</taxon>
    </lineage>
</organism>
<reference evidence="6 7" key="1">
    <citation type="submission" date="2019-04" db="EMBL/GenBank/DDBJ databases">
        <title>Streptomyces oryziradicis sp. nov., a novel actinomycete isolated from rhizosphere soil of rice (Oryza sativa L.).</title>
        <authorList>
            <person name="Li C."/>
        </authorList>
    </citation>
    <scope>NUCLEOTIDE SEQUENCE [LARGE SCALE GENOMIC DNA]</scope>
    <source>
        <strain evidence="6 7">NEAU-C40</strain>
    </source>
</reference>
<dbReference type="FunFam" id="3.30.420.10:FF:000045">
    <property type="entry name" value="3'-5' exonuclease DinG"/>
    <property type="match status" value="1"/>
</dbReference>
<evidence type="ECO:0000256" key="1">
    <source>
        <dbReference type="ARBA" id="ARBA00022722"/>
    </source>
</evidence>
<dbReference type="PANTHER" id="PTHR30231">
    <property type="entry name" value="DNA POLYMERASE III SUBUNIT EPSILON"/>
    <property type="match status" value="1"/>
</dbReference>
<dbReference type="InterPro" id="IPR012337">
    <property type="entry name" value="RNaseH-like_sf"/>
</dbReference>
<evidence type="ECO:0000256" key="4">
    <source>
        <dbReference type="SAM" id="MobiDB-lite"/>
    </source>
</evidence>
<comment type="caution">
    <text evidence="6">The sequence shown here is derived from an EMBL/GenBank/DDBJ whole genome shotgun (WGS) entry which is preliminary data.</text>
</comment>
<evidence type="ECO:0000259" key="5">
    <source>
        <dbReference type="SMART" id="SM00479"/>
    </source>
</evidence>
<dbReference type="GO" id="GO:0008408">
    <property type="term" value="F:3'-5' exonuclease activity"/>
    <property type="evidence" value="ECO:0007669"/>
    <property type="project" value="TreeGrafter"/>
</dbReference>
<feature type="compositionally biased region" description="Polar residues" evidence="4">
    <location>
        <begin position="66"/>
        <end position="93"/>
    </location>
</feature>
<evidence type="ECO:0000256" key="2">
    <source>
        <dbReference type="ARBA" id="ARBA00022801"/>
    </source>
</evidence>
<evidence type="ECO:0000256" key="3">
    <source>
        <dbReference type="ARBA" id="ARBA00022839"/>
    </source>
</evidence>
<protein>
    <submittedName>
        <fullName evidence="6">3'-5' exonuclease</fullName>
    </submittedName>
</protein>
<dbReference type="CDD" id="cd06127">
    <property type="entry name" value="DEDDh"/>
    <property type="match status" value="1"/>
</dbReference>
<evidence type="ECO:0000313" key="7">
    <source>
        <dbReference type="Proteomes" id="UP000305778"/>
    </source>
</evidence>
<dbReference type="InterPro" id="IPR006054">
    <property type="entry name" value="DnaQ"/>
</dbReference>
<dbReference type="SUPFAM" id="SSF53098">
    <property type="entry name" value="Ribonuclease H-like"/>
    <property type="match status" value="1"/>
</dbReference>
<feature type="domain" description="Exonuclease" evidence="5">
    <location>
        <begin position="115"/>
        <end position="283"/>
    </location>
</feature>
<dbReference type="GO" id="GO:0003887">
    <property type="term" value="F:DNA-directed DNA polymerase activity"/>
    <property type="evidence" value="ECO:0007669"/>
    <property type="project" value="InterPro"/>
</dbReference>
<dbReference type="AlphaFoldDB" id="A0A4U0S8W5"/>
<keyword evidence="3 6" id="KW-0269">Exonuclease</keyword>
<dbReference type="GO" id="GO:0003677">
    <property type="term" value="F:DNA binding"/>
    <property type="evidence" value="ECO:0007669"/>
    <property type="project" value="InterPro"/>
</dbReference>
<dbReference type="InterPro" id="IPR036397">
    <property type="entry name" value="RNaseH_sf"/>
</dbReference>
<evidence type="ECO:0000313" key="6">
    <source>
        <dbReference type="EMBL" id="TKA04898.1"/>
    </source>
</evidence>
<keyword evidence="2" id="KW-0378">Hydrolase</keyword>
<dbReference type="NCBIfam" id="TIGR00573">
    <property type="entry name" value="dnaq"/>
    <property type="match status" value="1"/>
</dbReference>
<name>A0A4U0S8W5_9ACTN</name>
<dbReference type="InterPro" id="IPR013520">
    <property type="entry name" value="Ribonucl_H"/>
</dbReference>
<dbReference type="PANTHER" id="PTHR30231:SF4">
    <property type="entry name" value="PROTEIN NEN2"/>
    <property type="match status" value="1"/>
</dbReference>
<feature type="region of interest" description="Disordered" evidence="4">
    <location>
        <begin position="1"/>
        <end position="93"/>
    </location>
</feature>
<keyword evidence="7" id="KW-1185">Reference proteome</keyword>
<dbReference type="Proteomes" id="UP000305778">
    <property type="component" value="Unassembled WGS sequence"/>
</dbReference>
<dbReference type="SMART" id="SM00479">
    <property type="entry name" value="EXOIII"/>
    <property type="match status" value="1"/>
</dbReference>
<dbReference type="Pfam" id="PF00929">
    <property type="entry name" value="RNase_T"/>
    <property type="match status" value="1"/>
</dbReference>
<accession>A0A4U0S8W5</accession>